<dbReference type="EMBL" id="VSRR010053375">
    <property type="protein sequence ID" value="MPC80208.1"/>
    <property type="molecule type" value="Genomic_DNA"/>
</dbReference>
<organism evidence="1 2">
    <name type="scientific">Portunus trituberculatus</name>
    <name type="common">Swimming crab</name>
    <name type="synonym">Neptunus trituberculatus</name>
    <dbReference type="NCBI Taxonomy" id="210409"/>
    <lineage>
        <taxon>Eukaryota</taxon>
        <taxon>Metazoa</taxon>
        <taxon>Ecdysozoa</taxon>
        <taxon>Arthropoda</taxon>
        <taxon>Crustacea</taxon>
        <taxon>Multicrustacea</taxon>
        <taxon>Malacostraca</taxon>
        <taxon>Eumalacostraca</taxon>
        <taxon>Eucarida</taxon>
        <taxon>Decapoda</taxon>
        <taxon>Pleocyemata</taxon>
        <taxon>Brachyura</taxon>
        <taxon>Eubrachyura</taxon>
        <taxon>Portunoidea</taxon>
        <taxon>Portunidae</taxon>
        <taxon>Portuninae</taxon>
        <taxon>Portunus</taxon>
    </lineage>
</organism>
<accession>A0A5B7IH50</accession>
<gene>
    <name evidence="1" type="ORF">E2C01_074780</name>
</gene>
<dbReference type="Proteomes" id="UP000324222">
    <property type="component" value="Unassembled WGS sequence"/>
</dbReference>
<keyword evidence="2" id="KW-1185">Reference proteome</keyword>
<sequence length="14" mass="1426">MAAGAAWPGSHRLT</sequence>
<proteinExistence type="predicted"/>
<evidence type="ECO:0000313" key="1">
    <source>
        <dbReference type="EMBL" id="MPC80208.1"/>
    </source>
</evidence>
<reference evidence="1 2" key="1">
    <citation type="submission" date="2019-05" db="EMBL/GenBank/DDBJ databases">
        <title>Another draft genome of Portunus trituberculatus and its Hox gene families provides insights of decapod evolution.</title>
        <authorList>
            <person name="Jeong J.-H."/>
            <person name="Song I."/>
            <person name="Kim S."/>
            <person name="Choi T."/>
            <person name="Kim D."/>
            <person name="Ryu S."/>
            <person name="Kim W."/>
        </authorList>
    </citation>
    <scope>NUCLEOTIDE SEQUENCE [LARGE SCALE GENOMIC DNA]</scope>
    <source>
        <tissue evidence="1">Muscle</tissue>
    </source>
</reference>
<name>A0A5B7IH50_PORTR</name>
<protein>
    <submittedName>
        <fullName evidence="1">Uncharacterized protein</fullName>
    </submittedName>
</protein>
<evidence type="ECO:0000313" key="2">
    <source>
        <dbReference type="Proteomes" id="UP000324222"/>
    </source>
</evidence>
<comment type="caution">
    <text evidence="1">The sequence shown here is derived from an EMBL/GenBank/DDBJ whole genome shotgun (WGS) entry which is preliminary data.</text>
</comment>